<dbReference type="EMBL" id="HE650824">
    <property type="protein sequence ID" value="CCF57858.1"/>
    <property type="molecule type" value="Genomic_DNA"/>
</dbReference>
<protein>
    <submittedName>
        <fullName evidence="2">Uncharacterized protein</fullName>
    </submittedName>
</protein>
<evidence type="ECO:0000313" key="3">
    <source>
        <dbReference type="Proteomes" id="UP000005220"/>
    </source>
</evidence>
<dbReference type="OrthoDB" id="4070430at2759"/>
<gene>
    <name evidence="2" type="primary">KAFR0D02110</name>
    <name evidence="2" type="ORF">KAFR_0D02110</name>
</gene>
<dbReference type="HOGENOM" id="CLU_946862_0_0_1"/>
<organism evidence="2 3">
    <name type="scientific">Kazachstania africana (strain ATCC 22294 / BCRC 22015 / CBS 2517 / CECT 1963 / NBRC 1671 / NRRL Y-8276)</name>
    <name type="common">Yeast</name>
    <name type="synonym">Kluyveromyces africanus</name>
    <dbReference type="NCBI Taxonomy" id="1071382"/>
    <lineage>
        <taxon>Eukaryota</taxon>
        <taxon>Fungi</taxon>
        <taxon>Dikarya</taxon>
        <taxon>Ascomycota</taxon>
        <taxon>Saccharomycotina</taxon>
        <taxon>Saccharomycetes</taxon>
        <taxon>Saccharomycetales</taxon>
        <taxon>Saccharomycetaceae</taxon>
        <taxon>Kazachstania</taxon>
    </lineage>
</organism>
<feature type="region of interest" description="Disordered" evidence="1">
    <location>
        <begin position="1"/>
        <end position="134"/>
    </location>
</feature>
<dbReference type="STRING" id="1071382.H2AU08"/>
<sequence>MTEQDSHELPAKSIRGKPGNQSQNNLRIDENDNLTTKKESSKRSTKESNIQRGKPKDKIRKNSSSVRTGSKTNNEEDPELIKRDGRTKNGSSVRRRRRPNKTNTEGKVTSSQTQKEDFKKAPGGGEKKKAKTRTANAQVRNTQYNNFSIDPQANLLMKEREDQINLCIHKLGPSAFKLFRKGRYVTSYGFIPKRSKSTIVQKIGTFLINIPLNYPATPIKLASNRNEDPESIESLEQNQIIKNFNNKARELNTENYSLISQLNYLINEIDRLANKDFLSSDKRKNEFYTSFLTN</sequence>
<dbReference type="InParanoid" id="H2AU08"/>
<evidence type="ECO:0000256" key="1">
    <source>
        <dbReference type="SAM" id="MobiDB-lite"/>
    </source>
</evidence>
<dbReference type="eggNOG" id="ENOG502S7XQ">
    <property type="taxonomic scope" value="Eukaryota"/>
</dbReference>
<name>H2AU08_KAZAF</name>
<dbReference type="AlphaFoldDB" id="H2AU08"/>
<reference evidence="2 3" key="1">
    <citation type="journal article" date="2011" name="Proc. Natl. Acad. Sci. U.S.A.">
        <title>Evolutionary erosion of yeast sex chromosomes by mating-type switching accidents.</title>
        <authorList>
            <person name="Gordon J.L."/>
            <person name="Armisen D."/>
            <person name="Proux-Wera E."/>
            <person name="Oheigeartaigh S.S."/>
            <person name="Byrne K.P."/>
            <person name="Wolfe K.H."/>
        </authorList>
    </citation>
    <scope>NUCLEOTIDE SEQUENCE [LARGE SCALE GENOMIC DNA]</scope>
    <source>
        <strain evidence="3">ATCC 22294 / BCRC 22015 / CBS 2517 / CECT 1963 / NBRC 1671 / NRRL Y-8276</strain>
    </source>
</reference>
<accession>H2AU08</accession>
<proteinExistence type="predicted"/>
<dbReference type="RefSeq" id="XP_003956993.1">
    <property type="nucleotide sequence ID" value="XM_003956944.1"/>
</dbReference>
<keyword evidence="3" id="KW-1185">Reference proteome</keyword>
<dbReference type="KEGG" id="kaf:KAFR_0D02110"/>
<evidence type="ECO:0000313" key="2">
    <source>
        <dbReference type="EMBL" id="CCF57858.1"/>
    </source>
</evidence>
<feature type="compositionally biased region" description="Polar residues" evidence="1">
    <location>
        <begin position="62"/>
        <end position="72"/>
    </location>
</feature>
<feature type="compositionally biased region" description="Polar residues" evidence="1">
    <location>
        <begin position="101"/>
        <end position="113"/>
    </location>
</feature>
<feature type="compositionally biased region" description="Basic and acidic residues" evidence="1">
    <location>
        <begin position="27"/>
        <end position="46"/>
    </location>
</feature>
<feature type="compositionally biased region" description="Basic and acidic residues" evidence="1">
    <location>
        <begin position="1"/>
        <end position="10"/>
    </location>
</feature>
<dbReference type="GeneID" id="13885816"/>
<dbReference type="Proteomes" id="UP000005220">
    <property type="component" value="Chromosome 4"/>
</dbReference>
<dbReference type="FunCoup" id="H2AU08">
    <property type="interactions" value="57"/>
</dbReference>